<dbReference type="InterPro" id="IPR019201">
    <property type="entry name" value="DUF2065"/>
</dbReference>
<keyword evidence="1" id="KW-1133">Transmembrane helix</keyword>
<dbReference type="PANTHER" id="PTHR38602:SF1">
    <property type="entry name" value="INNER MEMBRANE PROTEIN"/>
    <property type="match status" value="1"/>
</dbReference>
<feature type="transmembrane region" description="Helical" evidence="1">
    <location>
        <begin position="45"/>
        <end position="61"/>
    </location>
</feature>
<dbReference type="Proteomes" id="UP000252479">
    <property type="component" value="Unassembled WGS sequence"/>
</dbReference>
<feature type="transmembrane region" description="Helical" evidence="1">
    <location>
        <begin position="6"/>
        <end position="24"/>
    </location>
</feature>
<accession>A0A368LFS1</accession>
<keyword evidence="3" id="KW-1185">Reference proteome</keyword>
<evidence type="ECO:0000313" key="3">
    <source>
        <dbReference type="Proteomes" id="UP000252479"/>
    </source>
</evidence>
<gene>
    <name evidence="2" type="ORF">CIK83_18030</name>
</gene>
<name>A0A368LFS1_9VIBR</name>
<comment type="caution">
    <text evidence="2">The sequence shown here is derived from an EMBL/GenBank/DDBJ whole genome shotgun (WGS) entry which is preliminary data.</text>
</comment>
<dbReference type="EMBL" id="QPGL01000005">
    <property type="protein sequence ID" value="RCS68417.1"/>
    <property type="molecule type" value="Genomic_DNA"/>
</dbReference>
<evidence type="ECO:0000256" key="1">
    <source>
        <dbReference type="SAM" id="Phobius"/>
    </source>
</evidence>
<reference evidence="2 3" key="1">
    <citation type="journal article" date="2017" name="Elife">
        <title>Extensive horizontal gene transfer in cheese-associated bacteria.</title>
        <authorList>
            <person name="Bonham K.S."/>
            <person name="Wolfe B.E."/>
            <person name="Dutton R.J."/>
        </authorList>
    </citation>
    <scope>NUCLEOTIDE SEQUENCE [LARGE SCALE GENOMIC DNA]</scope>
    <source>
        <strain evidence="2 3">JB196</strain>
    </source>
</reference>
<keyword evidence="1" id="KW-0812">Transmembrane</keyword>
<dbReference type="PANTHER" id="PTHR38602">
    <property type="entry name" value="INNER MEMBRANE PROTEIN-RELATED"/>
    <property type="match status" value="1"/>
</dbReference>
<keyword evidence="1" id="KW-0472">Membrane</keyword>
<protein>
    <submittedName>
        <fullName evidence="2">DUF2065 domain-containing protein</fullName>
    </submittedName>
</protein>
<sequence>MVTSLIIAVGLLLIFEGMGPALFPKAWRNMIVQIGQQPDSQLKKMGRGLIIVGAILVFISLN</sequence>
<dbReference type="OrthoDB" id="9182237at2"/>
<organism evidence="2 3">
    <name type="scientific">Vibrio casei</name>
    <dbReference type="NCBI Taxonomy" id="673372"/>
    <lineage>
        <taxon>Bacteria</taxon>
        <taxon>Pseudomonadati</taxon>
        <taxon>Pseudomonadota</taxon>
        <taxon>Gammaproteobacteria</taxon>
        <taxon>Vibrionales</taxon>
        <taxon>Vibrionaceae</taxon>
        <taxon>Vibrio</taxon>
    </lineage>
</organism>
<proteinExistence type="predicted"/>
<dbReference type="Pfam" id="PF09838">
    <property type="entry name" value="DUF2065"/>
    <property type="match status" value="1"/>
</dbReference>
<evidence type="ECO:0000313" key="2">
    <source>
        <dbReference type="EMBL" id="RCS68417.1"/>
    </source>
</evidence>
<dbReference type="AlphaFoldDB" id="A0A368LFS1"/>